<dbReference type="EMBL" id="FOTI01000021">
    <property type="protein sequence ID" value="SFL63289.1"/>
    <property type="molecule type" value="Genomic_DNA"/>
</dbReference>
<evidence type="ECO:0000313" key="2">
    <source>
        <dbReference type="EMBL" id="SFL63289.1"/>
    </source>
</evidence>
<gene>
    <name evidence="2" type="ORF">SAMN02983006_01652</name>
</gene>
<reference evidence="2 3" key="1">
    <citation type="submission" date="2016-10" db="EMBL/GenBank/DDBJ databases">
        <authorList>
            <person name="de Groot N.N."/>
        </authorList>
    </citation>
    <scope>NUCLEOTIDE SEQUENCE [LARGE SCALE GENOMIC DNA]</scope>
    <source>
        <strain evidence="2 3">ATCC 51327</strain>
    </source>
</reference>
<sequence length="521" mass="60652">MKEIITSAKLRPRIKLNLDIMADFFSTKDLKMCVIASDNRNRIFTQQNDDIKKPVIESAVTNNLYKKLFDLKEQKVKLFLAKYLTDFKNELMFFKLNINDYIYIIYFPYQKVNIKHNSTALNRFKKQFQFLLKDIYSQEKKEIYLNQRSKENSNLRREKYIAASALDSVPGNVAILNEAGNIVYINLAWDRFAVENIAIARAFKIGKNYLKAAKEVVGESSDIFDELNHGLKQLLNREKEYFTFDYSWSSAGKKRWFRMHASSFKGIGEYEILIVHQDITKEIIAQKAAETLLDQLPGLLMKFNEKQELIYFNKRAAQNFNLTSNDCGQQFMGLTLDNEESQSYQDKIVEALQEEKIIDCRVILSKNNRQLSYKNILLPYYETDNSKSVISIIPFHNQQFISKRSNYNITNPYLQLFNNFPEALVLLDNEGKIINSNKKFGQLFGFEMKELKNKELSSLIADKEDKAAKDLAHLVLTGDKIDHSVVRTDSQGKRLNLNLIAFPILLHINRIGIFAIYRETK</sequence>
<dbReference type="InterPro" id="IPR035965">
    <property type="entry name" value="PAS-like_dom_sf"/>
</dbReference>
<dbReference type="Proteomes" id="UP000199006">
    <property type="component" value="Unassembled WGS sequence"/>
</dbReference>
<evidence type="ECO:0000313" key="3">
    <source>
        <dbReference type="Proteomes" id="UP000199006"/>
    </source>
</evidence>
<dbReference type="PROSITE" id="PS50112">
    <property type="entry name" value="PAS"/>
    <property type="match status" value="1"/>
</dbReference>
<dbReference type="SUPFAM" id="SSF55785">
    <property type="entry name" value="PYP-like sensor domain (PAS domain)"/>
    <property type="match status" value="1"/>
</dbReference>
<dbReference type="InterPro" id="IPR000014">
    <property type="entry name" value="PAS"/>
</dbReference>
<dbReference type="Pfam" id="PF13426">
    <property type="entry name" value="PAS_9"/>
    <property type="match status" value="1"/>
</dbReference>
<dbReference type="RefSeq" id="WP_089861750.1">
    <property type="nucleotide sequence ID" value="NZ_FOTI01000021.1"/>
</dbReference>
<dbReference type="STRING" id="29563.SAMN02983006_01652"/>
<name>A0A1I4J9P8_9FIRM</name>
<dbReference type="Gene3D" id="3.30.450.20">
    <property type="entry name" value="PAS domain"/>
    <property type="match status" value="2"/>
</dbReference>
<organism evidence="2 3">
    <name type="scientific">Halanaerobium salsuginis</name>
    <dbReference type="NCBI Taxonomy" id="29563"/>
    <lineage>
        <taxon>Bacteria</taxon>
        <taxon>Bacillati</taxon>
        <taxon>Bacillota</taxon>
        <taxon>Clostridia</taxon>
        <taxon>Halanaerobiales</taxon>
        <taxon>Halanaerobiaceae</taxon>
        <taxon>Halanaerobium</taxon>
    </lineage>
</organism>
<evidence type="ECO:0000259" key="1">
    <source>
        <dbReference type="PROSITE" id="PS50112"/>
    </source>
</evidence>
<dbReference type="SMART" id="SM00091">
    <property type="entry name" value="PAS"/>
    <property type="match status" value="3"/>
</dbReference>
<feature type="domain" description="PAS" evidence="1">
    <location>
        <begin position="409"/>
        <end position="479"/>
    </location>
</feature>
<protein>
    <submittedName>
        <fullName evidence="2">PAS domain S-box-containing protein</fullName>
    </submittedName>
</protein>
<accession>A0A1I4J9P8</accession>
<proteinExistence type="predicted"/>
<dbReference type="CDD" id="cd00130">
    <property type="entry name" value="PAS"/>
    <property type="match status" value="1"/>
</dbReference>
<dbReference type="NCBIfam" id="TIGR00229">
    <property type="entry name" value="sensory_box"/>
    <property type="match status" value="1"/>
</dbReference>
<keyword evidence="3" id="KW-1185">Reference proteome</keyword>
<dbReference type="AlphaFoldDB" id="A0A1I4J9P8"/>
<dbReference type="OrthoDB" id="9763484at2"/>